<evidence type="ECO:0000313" key="11">
    <source>
        <dbReference type="EMBL" id="MBB3837842.1"/>
    </source>
</evidence>
<evidence type="ECO:0000313" key="12">
    <source>
        <dbReference type="Proteomes" id="UP000541352"/>
    </source>
</evidence>
<comment type="cofactor">
    <cofactor evidence="9">
        <name>Mg(2+)</name>
        <dbReference type="ChEBI" id="CHEBI:18420"/>
    </cofactor>
    <cofactor evidence="9">
        <name>Mn(2+)</name>
        <dbReference type="ChEBI" id="CHEBI:29035"/>
    </cofactor>
    <text evidence="9">Mg(2+) or Mn(2+) required for ssDNA cleavage activity.</text>
</comment>
<gene>
    <name evidence="11" type="ORF">FHS57_001839</name>
</gene>
<keyword evidence="12" id="KW-1185">Reference proteome</keyword>
<keyword evidence="4 9" id="KW-0269">Exonuclease</keyword>
<dbReference type="EMBL" id="JACIBY010000003">
    <property type="protein sequence ID" value="MBB3837842.1"/>
    <property type="molecule type" value="Genomic_DNA"/>
</dbReference>
<evidence type="ECO:0000256" key="1">
    <source>
        <dbReference type="ARBA" id="ARBA00022722"/>
    </source>
</evidence>
<reference evidence="11 12" key="1">
    <citation type="submission" date="2020-08" db="EMBL/GenBank/DDBJ databases">
        <title>Genomic Encyclopedia of Type Strains, Phase IV (KMG-IV): sequencing the most valuable type-strain genomes for metagenomic binning, comparative biology and taxonomic classification.</title>
        <authorList>
            <person name="Goeker M."/>
        </authorList>
    </citation>
    <scope>NUCLEOTIDE SEQUENCE [LARGE SCALE GENOMIC DNA]</scope>
    <source>
        <strain evidence="11 12">DSM 17976</strain>
    </source>
</reference>
<keyword evidence="3 9" id="KW-0378">Hydrolase</keyword>
<dbReference type="PANTHER" id="PTHR37168:SF1">
    <property type="entry name" value="CRISPR-ASSOCIATED EXONUCLEASE CAS4"/>
    <property type="match status" value="1"/>
</dbReference>
<dbReference type="GO" id="GO:0004527">
    <property type="term" value="F:exonuclease activity"/>
    <property type="evidence" value="ECO:0007669"/>
    <property type="project" value="UniProtKB-KW"/>
</dbReference>
<dbReference type="InterPro" id="IPR022765">
    <property type="entry name" value="Dna2/Cas4_DUF83"/>
</dbReference>
<evidence type="ECO:0000256" key="3">
    <source>
        <dbReference type="ARBA" id="ARBA00022801"/>
    </source>
</evidence>
<dbReference type="EC" id="3.1.12.1" evidence="9"/>
<dbReference type="GO" id="GO:0051536">
    <property type="term" value="F:iron-sulfur cluster binding"/>
    <property type="evidence" value="ECO:0007669"/>
    <property type="project" value="UniProtKB-KW"/>
</dbReference>
<comment type="cofactor">
    <cofactor evidence="9">
        <name>iron-sulfur cluster</name>
        <dbReference type="ChEBI" id="CHEBI:30408"/>
    </cofactor>
</comment>
<dbReference type="GO" id="GO:0046872">
    <property type="term" value="F:metal ion binding"/>
    <property type="evidence" value="ECO:0007669"/>
    <property type="project" value="UniProtKB-KW"/>
</dbReference>
<name>A0A7W6EPZ0_9BACT</name>
<evidence type="ECO:0000256" key="5">
    <source>
        <dbReference type="ARBA" id="ARBA00023004"/>
    </source>
</evidence>
<dbReference type="InterPro" id="IPR013343">
    <property type="entry name" value="CRISPR-assoc_prot_Cas4"/>
</dbReference>
<dbReference type="GO" id="GO:0051607">
    <property type="term" value="P:defense response to virus"/>
    <property type="evidence" value="ECO:0007669"/>
    <property type="project" value="UniProtKB-KW"/>
</dbReference>
<evidence type="ECO:0000256" key="6">
    <source>
        <dbReference type="ARBA" id="ARBA00023014"/>
    </source>
</evidence>
<keyword evidence="6 9" id="KW-0411">Iron-sulfur</keyword>
<sequence>MNITATLLNYYQLCHRKMWLHYHAIRMEHTSEVVYEGKLIREESYPFRADKNEEVEISLPLQKGDGWGEEVVLTAKIDFFDAKRGIVHETKKSAAKEWAHVAQVQFYLYLLQKNGVEVSHGVIEYPKLRQTERVTLGEEDVLRIEANIEKIREVLEQEQCPPKLPISKCKACSYFEFCWVGDE</sequence>
<evidence type="ECO:0000256" key="9">
    <source>
        <dbReference type="RuleBase" id="RU365022"/>
    </source>
</evidence>
<keyword evidence="8 9" id="KW-0464">Manganese</keyword>
<keyword evidence="7 9" id="KW-0051">Antiviral defense</keyword>
<dbReference type="PANTHER" id="PTHR37168">
    <property type="entry name" value="CRISPR-ASSOCIATED EXONUCLEASE CAS4"/>
    <property type="match status" value="1"/>
</dbReference>
<feature type="domain" description="DUF83" evidence="10">
    <location>
        <begin position="5"/>
        <end position="179"/>
    </location>
</feature>
<dbReference type="AlphaFoldDB" id="A0A7W6EPZ0"/>
<comment type="function">
    <text evidence="9">CRISPR (clustered regularly interspaced short palindromic repeat) is an adaptive immune system that provides protection against mobile genetic elements (viruses, transposable elements and conjugative plasmids). CRISPR clusters contain sequences complementary to antecedent mobile elements and target invading nucleic acids. CRISPR clusters are transcribed and processed into CRISPR RNA (crRNA).</text>
</comment>
<dbReference type="InterPro" id="IPR011604">
    <property type="entry name" value="PDDEXK-like_dom_sf"/>
</dbReference>
<comment type="caution">
    <text evidence="11">The sequence shown here is derived from an EMBL/GenBank/DDBJ whole genome shotgun (WGS) entry which is preliminary data.</text>
</comment>
<dbReference type="RefSeq" id="WP_183972717.1">
    <property type="nucleotide sequence ID" value="NZ_JACIBY010000003.1"/>
</dbReference>
<evidence type="ECO:0000256" key="8">
    <source>
        <dbReference type="ARBA" id="ARBA00023211"/>
    </source>
</evidence>
<organism evidence="11 12">
    <name type="scientific">Runella defluvii</name>
    <dbReference type="NCBI Taxonomy" id="370973"/>
    <lineage>
        <taxon>Bacteria</taxon>
        <taxon>Pseudomonadati</taxon>
        <taxon>Bacteroidota</taxon>
        <taxon>Cytophagia</taxon>
        <taxon>Cytophagales</taxon>
        <taxon>Spirosomataceae</taxon>
        <taxon>Runella</taxon>
    </lineage>
</organism>
<keyword evidence="5 9" id="KW-0408">Iron</keyword>
<dbReference type="Gene3D" id="3.90.320.10">
    <property type="match status" value="1"/>
</dbReference>
<dbReference type="Proteomes" id="UP000541352">
    <property type="component" value="Unassembled WGS sequence"/>
</dbReference>
<keyword evidence="1 9" id="KW-0540">Nuclease</keyword>
<accession>A0A7W6EPZ0</accession>
<keyword evidence="2 9" id="KW-0479">Metal-binding</keyword>
<dbReference type="Pfam" id="PF01930">
    <property type="entry name" value="Cas_Cas4"/>
    <property type="match status" value="1"/>
</dbReference>
<protein>
    <recommendedName>
        <fullName evidence="9">CRISPR-associated exonuclease Cas4</fullName>
        <ecNumber evidence="9">3.1.12.1</ecNumber>
    </recommendedName>
</protein>
<dbReference type="NCBIfam" id="TIGR00372">
    <property type="entry name" value="cas4"/>
    <property type="match status" value="1"/>
</dbReference>
<evidence type="ECO:0000256" key="2">
    <source>
        <dbReference type="ARBA" id="ARBA00022723"/>
    </source>
</evidence>
<evidence type="ECO:0000259" key="10">
    <source>
        <dbReference type="Pfam" id="PF01930"/>
    </source>
</evidence>
<proteinExistence type="inferred from homology"/>
<comment type="similarity">
    <text evidence="9">Belongs to the CRISPR-associated exonuclease Cas4 family.</text>
</comment>
<evidence type="ECO:0000256" key="4">
    <source>
        <dbReference type="ARBA" id="ARBA00022839"/>
    </source>
</evidence>
<evidence type="ECO:0000256" key="7">
    <source>
        <dbReference type="ARBA" id="ARBA00023118"/>
    </source>
</evidence>